<gene>
    <name evidence="2" type="ORF">P0Y56_06180</name>
</gene>
<name>A0AAJ5X8B0_9SPHN</name>
<reference evidence="2" key="1">
    <citation type="submission" date="2023-03" db="EMBL/GenBank/DDBJ databases">
        <title>Andean soil-derived lignocellulolytic bacterial consortium as a source of novel taxa and putative plastic-active enzymes.</title>
        <authorList>
            <person name="Diaz-Garcia L."/>
            <person name="Chuvochina M."/>
            <person name="Feuerriegel G."/>
            <person name="Bunk B."/>
            <person name="Sproer C."/>
            <person name="Streit W.R."/>
            <person name="Rodriguez L.M."/>
            <person name="Overmann J."/>
            <person name="Jimenez D.J."/>
        </authorList>
    </citation>
    <scope>NUCLEOTIDE SEQUENCE</scope>
    <source>
        <strain evidence="2">MAG 26</strain>
    </source>
</reference>
<protein>
    <submittedName>
        <fullName evidence="2">Uncharacterized protein</fullName>
    </submittedName>
</protein>
<evidence type="ECO:0000313" key="3">
    <source>
        <dbReference type="Proteomes" id="UP001218362"/>
    </source>
</evidence>
<proteinExistence type="predicted"/>
<dbReference type="AlphaFoldDB" id="A0AAJ5X8B0"/>
<feature type="region of interest" description="Disordered" evidence="1">
    <location>
        <begin position="205"/>
        <end position="226"/>
    </location>
</feature>
<organism evidence="2 3">
    <name type="scientific">Candidatus Andeanibacterium colombiense</name>
    <dbReference type="NCBI Taxonomy" id="3121345"/>
    <lineage>
        <taxon>Bacteria</taxon>
        <taxon>Pseudomonadati</taxon>
        <taxon>Pseudomonadota</taxon>
        <taxon>Alphaproteobacteria</taxon>
        <taxon>Sphingomonadales</taxon>
        <taxon>Sphingomonadaceae</taxon>
        <taxon>Candidatus Andeanibacterium</taxon>
    </lineage>
</organism>
<dbReference type="KEGG" id="acob:P0Y56_06180"/>
<dbReference type="EMBL" id="CP119316">
    <property type="protein sequence ID" value="WEK47879.1"/>
    <property type="molecule type" value="Genomic_DNA"/>
</dbReference>
<sequence>MNGTWMVIRLGFSGFLSEEEYLDPAVRERYPPPLNPEARQLRETIRKELSQGKTRYNPTANCMPVGVPYLLAYPASFEIQFSGNRAMMLYDNREYRMIYMDGRSHPAAADIEPGFYGDSIGHWDGKTLFVDTVGLRGGDKVQIEPHIPFTSAMHVEERWTQTGPDEIQVRVTMIDPGIMTEPWVVTQTMLRTRDTSLVEAVCMDNNRNPTDASGQPLLLDPDGKPL</sequence>
<dbReference type="Proteomes" id="UP001218362">
    <property type="component" value="Chromosome"/>
</dbReference>
<evidence type="ECO:0000256" key="1">
    <source>
        <dbReference type="SAM" id="MobiDB-lite"/>
    </source>
</evidence>
<evidence type="ECO:0000313" key="2">
    <source>
        <dbReference type="EMBL" id="WEK47879.1"/>
    </source>
</evidence>
<accession>A0AAJ5X8B0</accession>